<evidence type="ECO:0000259" key="2">
    <source>
        <dbReference type="Pfam" id="PF14706"/>
    </source>
</evidence>
<dbReference type="PANTHER" id="PTHR37319:SF1">
    <property type="entry name" value="TRANSPOSASE TN5 DIMERISATION DOMAIN-CONTAINING PROTEIN"/>
    <property type="match status" value="1"/>
</dbReference>
<dbReference type="EMBL" id="CP017708">
    <property type="protein sequence ID" value="AOY81061.1"/>
    <property type="molecule type" value="Genomic_DNA"/>
</dbReference>
<reference evidence="4" key="1">
    <citation type="submission" date="2016-10" db="EMBL/GenBank/DDBJ databases">
        <title>Comparative genomics uncovers the prolific and rare metabolic potential of the cyanobacterial genus Moorea.</title>
        <authorList>
            <person name="Leao T."/>
            <person name="Castelao G."/>
            <person name="Korobeynikov A."/>
            <person name="Monroe E.A."/>
            <person name="Podell S."/>
            <person name="Glukhov E."/>
            <person name="Allen E."/>
            <person name="Gerwick W.H."/>
            <person name="Gerwick L."/>
        </authorList>
    </citation>
    <scope>NUCLEOTIDE SEQUENCE [LARGE SCALE GENOMIC DNA]</scope>
    <source>
        <strain evidence="4">JHB</strain>
    </source>
</reference>
<dbReference type="Proteomes" id="UP000176944">
    <property type="component" value="Chromosome"/>
</dbReference>
<proteinExistence type="predicted"/>
<dbReference type="InterPro" id="IPR003201">
    <property type="entry name" value="Transposase_Tn5"/>
</dbReference>
<gene>
    <name evidence="3" type="ORF">BJP36_15270</name>
</gene>
<protein>
    <submittedName>
        <fullName evidence="3">IS4 family transposase</fullName>
    </submittedName>
</protein>
<dbReference type="SUPFAM" id="SSF53098">
    <property type="entry name" value="Ribonuclease H-like"/>
    <property type="match status" value="1"/>
</dbReference>
<evidence type="ECO:0000313" key="3">
    <source>
        <dbReference type="EMBL" id="AOY81061.1"/>
    </source>
</evidence>
<sequence length="474" mass="54386">MKAWAVEELQDAELGDVRRKKRLMRMKSDLAAQPNASVPQASGNLAATQAAYEFWKSPYIKPEAIASAHQRRTLERVKLESIVIAIQDTTELNFTHHPAKRGMGYLDNAKARGLKIHSVFCSTSNGVPNGVLHQQVWARDIAELGKKHQRHKKPISEKESQRWLTALDATQSLIAPEITVVTVAVRVADIYELFMLPRRPSSEFLIRAMHNRTVKPTSFDQQLQRLDQAIGKVMPCGQLTNELRRNPERLARQATRRLRTTTIELQPPATHPERERLQPIRLQVIKAEEENPPPGVVPVRWLLLRTLEVTCFEDVVQCLRWYSYRWLIERYHYVLKSGCRLEQLQLETADRIHRALATYTIVAWRLLWMTYLALTHPDTPGDTVLETHEWQALYCTIHQTPSPPEVPPNLRTCVRWIAQLGGFLARNRDGEPGVKTQWPGLRRLHDIAQTWLLLSPKTTSGVKSHYVKKDVTNA</sequence>
<dbReference type="Gene3D" id="1.10.740.10">
    <property type="entry name" value="Transferase Inhibitor Protein From Tn5, Chain"/>
    <property type="match status" value="1"/>
</dbReference>
<dbReference type="InterPro" id="IPR014737">
    <property type="entry name" value="Transposase_Tn5-like_C"/>
</dbReference>
<organism evidence="3 4">
    <name type="scientific">Moorena producens (strain JHB)</name>
    <dbReference type="NCBI Taxonomy" id="1454205"/>
    <lineage>
        <taxon>Bacteria</taxon>
        <taxon>Bacillati</taxon>
        <taxon>Cyanobacteriota</taxon>
        <taxon>Cyanophyceae</taxon>
        <taxon>Coleofasciculales</taxon>
        <taxon>Coleofasciculaceae</taxon>
        <taxon>Moorena</taxon>
    </lineage>
</organism>
<dbReference type="AlphaFoldDB" id="A0A1D9G0F0"/>
<accession>A0A1D9G0F0</accession>
<dbReference type="InterPro" id="IPR014735">
    <property type="entry name" value="Transposase_Tn5-like_N"/>
</dbReference>
<dbReference type="InterPro" id="IPR054836">
    <property type="entry name" value="Tn5_transposase"/>
</dbReference>
<dbReference type="Pfam" id="PF02281">
    <property type="entry name" value="Dimer_Tnp_Tn5"/>
    <property type="match status" value="1"/>
</dbReference>
<dbReference type="InterPro" id="IPR012337">
    <property type="entry name" value="RNaseH-like_sf"/>
</dbReference>
<dbReference type="Pfam" id="PF14706">
    <property type="entry name" value="Tnp_DNA_bind"/>
    <property type="match status" value="1"/>
</dbReference>
<feature type="domain" description="Transposase Tn5 dimerisation" evidence="1">
    <location>
        <begin position="361"/>
        <end position="444"/>
    </location>
</feature>
<dbReference type="NCBIfam" id="NF033590">
    <property type="entry name" value="transpos_IS4_3"/>
    <property type="match status" value="1"/>
</dbReference>
<dbReference type="PANTHER" id="PTHR37319">
    <property type="entry name" value="TRANSPOSASE"/>
    <property type="match status" value="1"/>
</dbReference>
<feature type="domain" description="Transposase Tn5-like N-terminal" evidence="2">
    <location>
        <begin position="1"/>
        <end position="58"/>
    </location>
</feature>
<dbReference type="InterPro" id="IPR038215">
    <property type="entry name" value="TN5-like_N_sf"/>
</dbReference>
<dbReference type="InterPro" id="IPR047768">
    <property type="entry name" value="Tn5p-like"/>
</dbReference>
<evidence type="ECO:0000313" key="4">
    <source>
        <dbReference type="Proteomes" id="UP000176944"/>
    </source>
</evidence>
<dbReference type="Gene3D" id="3.90.350.10">
    <property type="entry name" value="Transposase Inhibitor Protein From Tn5, Chain A, domain 1"/>
    <property type="match status" value="1"/>
</dbReference>
<evidence type="ECO:0000259" key="1">
    <source>
        <dbReference type="Pfam" id="PF02281"/>
    </source>
</evidence>
<name>A0A1D9G0F0_MOOP1</name>
<dbReference type="Gene3D" id="1.10.246.40">
    <property type="entry name" value="Tn5 transposase, domain 1"/>
    <property type="match status" value="1"/>
</dbReference>